<proteinExistence type="predicted"/>
<name>A0ABQ5R3B3_9ACTN</name>
<comment type="caution">
    <text evidence="2">The sequence shown here is derived from an EMBL/GenBank/DDBJ whole genome shotgun (WGS) entry which is preliminary data.</text>
</comment>
<dbReference type="InterPro" id="IPR037523">
    <property type="entry name" value="VOC_core"/>
</dbReference>
<dbReference type="PANTHER" id="PTHR36503:SF3">
    <property type="entry name" value="BLR0126 PROTEIN"/>
    <property type="match status" value="1"/>
</dbReference>
<dbReference type="EMBL" id="BSDI01000042">
    <property type="protein sequence ID" value="GLI01274.1"/>
    <property type="molecule type" value="Genomic_DNA"/>
</dbReference>
<sequence>MTPRIDAIGIVVADIPRSLSFYRRLGLEFPDGAETAPHVEAQLPGGMRLLLDTVDTVRSFDPSWQPPTGGARAGLAFRCDSPAEVDKVYAEMVGAGFEGHKDPWDAEWGQRYALLHDPDGNAVDLFAPSP</sequence>
<dbReference type="InterPro" id="IPR029068">
    <property type="entry name" value="Glyas_Bleomycin-R_OHBP_Dase"/>
</dbReference>
<dbReference type="Proteomes" id="UP001144280">
    <property type="component" value="Unassembled WGS sequence"/>
</dbReference>
<evidence type="ECO:0000313" key="2">
    <source>
        <dbReference type="EMBL" id="GLI01274.1"/>
    </source>
</evidence>
<dbReference type="RefSeq" id="WP_281902174.1">
    <property type="nucleotide sequence ID" value="NZ_BSDI01000042.1"/>
</dbReference>
<feature type="domain" description="VOC" evidence="1">
    <location>
        <begin position="4"/>
        <end position="128"/>
    </location>
</feature>
<reference evidence="2" key="1">
    <citation type="submission" date="2022-12" db="EMBL/GenBank/DDBJ databases">
        <title>New Phytohabitans aurantiacus sp. RD004123 nov., an actinomycete isolated from soil.</title>
        <authorList>
            <person name="Triningsih D.W."/>
            <person name="Harunari E."/>
            <person name="Igarashi Y."/>
        </authorList>
    </citation>
    <scope>NUCLEOTIDE SEQUENCE</scope>
    <source>
        <strain evidence="2">RD004123</strain>
    </source>
</reference>
<dbReference type="Pfam" id="PF00903">
    <property type="entry name" value="Glyoxalase"/>
    <property type="match status" value="1"/>
</dbReference>
<dbReference type="PROSITE" id="PS51819">
    <property type="entry name" value="VOC"/>
    <property type="match status" value="1"/>
</dbReference>
<dbReference type="SUPFAM" id="SSF54593">
    <property type="entry name" value="Glyoxalase/Bleomycin resistance protein/Dihydroxybiphenyl dioxygenase"/>
    <property type="match status" value="1"/>
</dbReference>
<dbReference type="PANTHER" id="PTHR36503">
    <property type="entry name" value="BLR2520 PROTEIN"/>
    <property type="match status" value="1"/>
</dbReference>
<gene>
    <name evidence="2" type="ORF">Pa4123_65500</name>
</gene>
<evidence type="ECO:0000259" key="1">
    <source>
        <dbReference type="PROSITE" id="PS51819"/>
    </source>
</evidence>
<organism evidence="2 3">
    <name type="scientific">Phytohabitans aurantiacus</name>
    <dbReference type="NCBI Taxonomy" id="3016789"/>
    <lineage>
        <taxon>Bacteria</taxon>
        <taxon>Bacillati</taxon>
        <taxon>Actinomycetota</taxon>
        <taxon>Actinomycetes</taxon>
        <taxon>Micromonosporales</taxon>
        <taxon>Micromonosporaceae</taxon>
    </lineage>
</organism>
<accession>A0ABQ5R3B3</accession>
<dbReference type="Gene3D" id="3.10.180.10">
    <property type="entry name" value="2,3-Dihydroxybiphenyl 1,2-Dioxygenase, domain 1"/>
    <property type="match status" value="1"/>
</dbReference>
<protein>
    <submittedName>
        <fullName evidence="2">Glyoxalase</fullName>
    </submittedName>
</protein>
<evidence type="ECO:0000313" key="3">
    <source>
        <dbReference type="Proteomes" id="UP001144280"/>
    </source>
</evidence>
<keyword evidence="3" id="KW-1185">Reference proteome</keyword>
<dbReference type="InterPro" id="IPR004360">
    <property type="entry name" value="Glyas_Fos-R_dOase_dom"/>
</dbReference>